<keyword evidence="3" id="KW-1185">Reference proteome</keyword>
<evidence type="ECO:0000256" key="1">
    <source>
        <dbReference type="SAM" id="SignalP"/>
    </source>
</evidence>
<reference evidence="3" key="1">
    <citation type="journal article" date="2015" name="Proc. Natl. Acad. Sci. U.S.A.">
        <title>Genome sequence of the Asian Tiger mosquito, Aedes albopictus, reveals insights into its biology, genetics, and evolution.</title>
        <authorList>
            <person name="Chen X.G."/>
            <person name="Jiang X."/>
            <person name="Gu J."/>
            <person name="Xu M."/>
            <person name="Wu Y."/>
            <person name="Deng Y."/>
            <person name="Zhang C."/>
            <person name="Bonizzoni M."/>
            <person name="Dermauw W."/>
            <person name="Vontas J."/>
            <person name="Armbruster P."/>
            <person name="Huang X."/>
            <person name="Yang Y."/>
            <person name="Zhang H."/>
            <person name="He W."/>
            <person name="Peng H."/>
            <person name="Liu Y."/>
            <person name="Wu K."/>
            <person name="Chen J."/>
            <person name="Lirakis M."/>
            <person name="Topalis P."/>
            <person name="Van Leeuwen T."/>
            <person name="Hall A.B."/>
            <person name="Jiang X."/>
            <person name="Thorpe C."/>
            <person name="Mueller R.L."/>
            <person name="Sun C."/>
            <person name="Waterhouse R.M."/>
            <person name="Yan G."/>
            <person name="Tu Z.J."/>
            <person name="Fang X."/>
            <person name="James A.A."/>
        </authorList>
    </citation>
    <scope>NUCLEOTIDE SEQUENCE [LARGE SCALE GENOMIC DNA]</scope>
    <source>
        <strain evidence="3">Foshan</strain>
    </source>
</reference>
<feature type="signal peptide" evidence="1">
    <location>
        <begin position="1"/>
        <end position="19"/>
    </location>
</feature>
<protein>
    <recommendedName>
        <fullName evidence="4">Hemolymph juvenile hormone binding protein</fullName>
    </recommendedName>
</protein>
<evidence type="ECO:0000313" key="2">
    <source>
        <dbReference type="EnsemblMetazoa" id="AALFPA23_017811.P26085"/>
    </source>
</evidence>
<dbReference type="GeneID" id="109429637"/>
<accession>A0ABM1ZEY2</accession>
<dbReference type="SMART" id="SM00700">
    <property type="entry name" value="JHBP"/>
    <property type="match status" value="1"/>
</dbReference>
<evidence type="ECO:0008006" key="4">
    <source>
        <dbReference type="Google" id="ProtNLM"/>
    </source>
</evidence>
<organism evidence="2 3">
    <name type="scientific">Aedes albopictus</name>
    <name type="common">Asian tiger mosquito</name>
    <name type="synonym">Stegomyia albopicta</name>
    <dbReference type="NCBI Taxonomy" id="7160"/>
    <lineage>
        <taxon>Eukaryota</taxon>
        <taxon>Metazoa</taxon>
        <taxon>Ecdysozoa</taxon>
        <taxon>Arthropoda</taxon>
        <taxon>Hexapoda</taxon>
        <taxon>Insecta</taxon>
        <taxon>Pterygota</taxon>
        <taxon>Neoptera</taxon>
        <taxon>Endopterygota</taxon>
        <taxon>Diptera</taxon>
        <taxon>Nematocera</taxon>
        <taxon>Culicoidea</taxon>
        <taxon>Culicidae</taxon>
        <taxon>Culicinae</taxon>
        <taxon>Aedini</taxon>
        <taxon>Aedes</taxon>
        <taxon>Stegomyia</taxon>
    </lineage>
</organism>
<dbReference type="PANTHER" id="PTHR11008">
    <property type="entry name" value="PROTEIN TAKEOUT-LIKE PROTEIN"/>
    <property type="match status" value="1"/>
</dbReference>
<dbReference type="InterPro" id="IPR010562">
    <property type="entry name" value="Haemolymph_juvenile_hormone-bd"/>
</dbReference>
<keyword evidence="1" id="KW-0732">Signal</keyword>
<evidence type="ECO:0000313" key="3">
    <source>
        <dbReference type="Proteomes" id="UP000069940"/>
    </source>
</evidence>
<dbReference type="InterPro" id="IPR038606">
    <property type="entry name" value="To_sf"/>
</dbReference>
<dbReference type="RefSeq" id="XP_062705303.1">
    <property type="nucleotide sequence ID" value="XM_062849319.1"/>
</dbReference>
<name>A0ABM1ZEY2_AEDAL</name>
<feature type="chain" id="PRO_5046963494" description="Hemolymph juvenile hormone binding protein" evidence="1">
    <location>
        <begin position="20"/>
        <end position="372"/>
    </location>
</feature>
<dbReference type="PANTHER" id="PTHR11008:SF39">
    <property type="entry name" value="CIRCADIAN CLOCK-CONTROLLED PROTEIN-LIKE PROTEIN"/>
    <property type="match status" value="1"/>
</dbReference>
<proteinExistence type="predicted"/>
<dbReference type="Proteomes" id="UP000069940">
    <property type="component" value="Unassembled WGS sequence"/>
</dbReference>
<reference evidence="2" key="2">
    <citation type="submission" date="2025-05" db="UniProtKB">
        <authorList>
            <consortium name="EnsemblMetazoa"/>
        </authorList>
    </citation>
    <scope>IDENTIFICATION</scope>
    <source>
        <strain evidence="2">Foshan</strain>
    </source>
</reference>
<dbReference type="EnsemblMetazoa" id="AALFPA23_017811.R26085">
    <property type="protein sequence ID" value="AALFPA23_017811.P26085"/>
    <property type="gene ID" value="AALFPA23_017811"/>
</dbReference>
<dbReference type="Pfam" id="PF06585">
    <property type="entry name" value="JHBP"/>
    <property type="match status" value="2"/>
</dbReference>
<sequence length="372" mass="41821">MKQIVIHFLVVLGFHYGKSYVAPVLSVCSRNDPNLEKCIMNAVEKIRQNVIDANYGDGRKAPRFDPMYIDRMEINNGAGFRLVLTNVTIKGTGGFINKKIRPDLAGKKFDIVSVLPKMTIIGKYDLNMQILLLNAVGKGDFRLQLTPVLEVCSRDDPNLGECIMKVVDKIRPNIANGDYGGGRTAPKLDPFAIDKVDIDHGPSFRAKLRNVTIDGFSKFVLKKVRSDLPNQRFLISATVPSCFVKGKYELNMNILLLKINGKGDFNLTLDNTQVNMMIQYYLEPKGDKKFLKFRPVELKIKFDKARFYLKNLFGGDPALEEIGNQAINANPHLLLDEVKPAIKEKLKESLTFISNSVVEGAEEDELLPRKKT</sequence>
<dbReference type="Gene3D" id="3.15.10.30">
    <property type="entry name" value="Haemolymph juvenile hormone binding protein"/>
    <property type="match status" value="2"/>
</dbReference>